<gene>
    <name evidence="1" type="ORF">EVAR_93210_1</name>
</gene>
<dbReference type="EMBL" id="BGZK01000101">
    <property type="protein sequence ID" value="GBP18782.1"/>
    <property type="molecule type" value="Genomic_DNA"/>
</dbReference>
<organism evidence="1 2">
    <name type="scientific">Eumeta variegata</name>
    <name type="common">Bagworm moth</name>
    <name type="synonym">Eumeta japonica</name>
    <dbReference type="NCBI Taxonomy" id="151549"/>
    <lineage>
        <taxon>Eukaryota</taxon>
        <taxon>Metazoa</taxon>
        <taxon>Ecdysozoa</taxon>
        <taxon>Arthropoda</taxon>
        <taxon>Hexapoda</taxon>
        <taxon>Insecta</taxon>
        <taxon>Pterygota</taxon>
        <taxon>Neoptera</taxon>
        <taxon>Endopterygota</taxon>
        <taxon>Lepidoptera</taxon>
        <taxon>Glossata</taxon>
        <taxon>Ditrysia</taxon>
        <taxon>Tineoidea</taxon>
        <taxon>Psychidae</taxon>
        <taxon>Oiketicinae</taxon>
        <taxon>Eumeta</taxon>
    </lineage>
</organism>
<evidence type="ECO:0000313" key="2">
    <source>
        <dbReference type="Proteomes" id="UP000299102"/>
    </source>
</evidence>
<accession>A0A4C1TXL1</accession>
<sequence length="137" mass="15094">MRLLMTTTENAIIWQNEQTSFQAYIKNNPARKLLTGIASTLVATLAAPGAGRARRRLSHLSHYTAQTFISAESQPLEYVKRYLSGAQKGANSIRSVRCVTRFASAAADRRGRCTLPCHVYRANARQRSVLPLASSVS</sequence>
<name>A0A4C1TXL1_EUMVA</name>
<proteinExistence type="predicted"/>
<reference evidence="1 2" key="1">
    <citation type="journal article" date="2019" name="Commun. Biol.">
        <title>The bagworm genome reveals a unique fibroin gene that provides high tensile strength.</title>
        <authorList>
            <person name="Kono N."/>
            <person name="Nakamura H."/>
            <person name="Ohtoshi R."/>
            <person name="Tomita M."/>
            <person name="Numata K."/>
            <person name="Arakawa K."/>
        </authorList>
    </citation>
    <scope>NUCLEOTIDE SEQUENCE [LARGE SCALE GENOMIC DNA]</scope>
</reference>
<evidence type="ECO:0000313" key="1">
    <source>
        <dbReference type="EMBL" id="GBP18782.1"/>
    </source>
</evidence>
<protein>
    <submittedName>
        <fullName evidence="1">Uncharacterized protein</fullName>
    </submittedName>
</protein>
<dbReference type="AlphaFoldDB" id="A0A4C1TXL1"/>
<comment type="caution">
    <text evidence="1">The sequence shown here is derived from an EMBL/GenBank/DDBJ whole genome shotgun (WGS) entry which is preliminary data.</text>
</comment>
<keyword evidence="2" id="KW-1185">Reference proteome</keyword>
<dbReference type="Proteomes" id="UP000299102">
    <property type="component" value="Unassembled WGS sequence"/>
</dbReference>